<dbReference type="AlphaFoldDB" id="A0A0S4QU92"/>
<keyword evidence="3" id="KW-1185">Reference proteome</keyword>
<proteinExistence type="predicted"/>
<evidence type="ECO:0008006" key="4">
    <source>
        <dbReference type="Google" id="ProtNLM"/>
    </source>
</evidence>
<feature type="transmembrane region" description="Helical" evidence="1">
    <location>
        <begin position="70"/>
        <end position="89"/>
    </location>
</feature>
<dbReference type="RefSeq" id="WP_006543188.1">
    <property type="nucleotide sequence ID" value="NZ_FAOZ01000016.1"/>
</dbReference>
<feature type="transmembrane region" description="Helical" evidence="1">
    <location>
        <begin position="37"/>
        <end position="58"/>
    </location>
</feature>
<name>A0A0S4QU92_9ACTN</name>
<evidence type="ECO:0000313" key="2">
    <source>
        <dbReference type="EMBL" id="CUU58006.1"/>
    </source>
</evidence>
<dbReference type="EMBL" id="FAOZ01000016">
    <property type="protein sequence ID" value="CUU58006.1"/>
    <property type="molecule type" value="Genomic_DNA"/>
</dbReference>
<gene>
    <name evidence="2" type="ORF">Ga0074812_11634</name>
</gene>
<keyword evidence="1" id="KW-0472">Membrane</keyword>
<keyword evidence="1" id="KW-1133">Transmembrane helix</keyword>
<evidence type="ECO:0000313" key="3">
    <source>
        <dbReference type="Proteomes" id="UP000198802"/>
    </source>
</evidence>
<sequence length="116" mass="11544">MGVVYNIVVVFHLVGMAMIVGGWLAQIRSPHPVITPGILHGALVQIVTGMILVGLASSGAVDRDVDNAKIAVKLVVAAAVAGVAVVGNARGREAPAALAHAAGGLGVANVAIAVLW</sequence>
<feature type="transmembrane region" description="Helical" evidence="1">
    <location>
        <begin position="96"/>
        <end position="115"/>
    </location>
</feature>
<accession>A0A0S4QU92</accession>
<feature type="transmembrane region" description="Helical" evidence="1">
    <location>
        <begin position="6"/>
        <end position="25"/>
    </location>
</feature>
<organism evidence="2 3">
    <name type="scientific">Parafrankia irregularis</name>
    <dbReference type="NCBI Taxonomy" id="795642"/>
    <lineage>
        <taxon>Bacteria</taxon>
        <taxon>Bacillati</taxon>
        <taxon>Actinomycetota</taxon>
        <taxon>Actinomycetes</taxon>
        <taxon>Frankiales</taxon>
        <taxon>Frankiaceae</taxon>
        <taxon>Parafrankia</taxon>
    </lineage>
</organism>
<dbReference type="Proteomes" id="UP000198802">
    <property type="component" value="Unassembled WGS sequence"/>
</dbReference>
<keyword evidence="1" id="KW-0812">Transmembrane</keyword>
<protein>
    <recommendedName>
        <fullName evidence="4">Integral membrane protein</fullName>
    </recommendedName>
</protein>
<reference evidence="3" key="1">
    <citation type="submission" date="2015-11" db="EMBL/GenBank/DDBJ databases">
        <authorList>
            <person name="Varghese N."/>
        </authorList>
    </citation>
    <scope>NUCLEOTIDE SEQUENCE [LARGE SCALE GENOMIC DNA]</scope>
    <source>
        <strain evidence="3">DSM 45899</strain>
    </source>
</reference>
<evidence type="ECO:0000256" key="1">
    <source>
        <dbReference type="SAM" id="Phobius"/>
    </source>
</evidence>